<evidence type="ECO:0000313" key="3">
    <source>
        <dbReference type="Proteomes" id="UP001235874"/>
    </source>
</evidence>
<proteinExistence type="predicted"/>
<evidence type="ECO:0000313" key="2">
    <source>
        <dbReference type="EMBL" id="WLS43350.1"/>
    </source>
</evidence>
<dbReference type="InterPro" id="IPR054545">
    <property type="entry name" value="ApeI-like"/>
</dbReference>
<dbReference type="RefSeq" id="WP_306270788.1">
    <property type="nucleotide sequence ID" value="NZ_CP130472.1"/>
</dbReference>
<evidence type="ECO:0000259" key="1">
    <source>
        <dbReference type="Pfam" id="PF22818"/>
    </source>
</evidence>
<keyword evidence="3" id="KW-1185">Reference proteome</keyword>
<dbReference type="Proteomes" id="UP001235874">
    <property type="component" value="Chromosome"/>
</dbReference>
<accession>A0AAJ6L0I0</accession>
<dbReference type="AlphaFoldDB" id="A0AAJ6L0I0"/>
<protein>
    <submittedName>
        <fullName evidence="2">Polyketide synthase dehydratase domain-containing protein</fullName>
    </submittedName>
</protein>
<dbReference type="InterPro" id="IPR029069">
    <property type="entry name" value="HotDog_dom_sf"/>
</dbReference>
<organism evidence="2 3">
    <name type="scientific">Micromonospora profundi</name>
    <dbReference type="NCBI Taxonomy" id="1420889"/>
    <lineage>
        <taxon>Bacteria</taxon>
        <taxon>Bacillati</taxon>
        <taxon>Actinomycetota</taxon>
        <taxon>Actinomycetes</taxon>
        <taxon>Micromonosporales</taxon>
        <taxon>Micromonosporaceae</taxon>
        <taxon>Micromonospora</taxon>
    </lineage>
</organism>
<gene>
    <name evidence="2" type="ORF">Q3V37_18255</name>
</gene>
<name>A0AAJ6L0I0_9ACTN</name>
<feature type="domain" description="ApeI dehydratase-like" evidence="1">
    <location>
        <begin position="24"/>
        <end position="99"/>
    </location>
</feature>
<dbReference type="SUPFAM" id="SSF54637">
    <property type="entry name" value="Thioesterase/thiol ester dehydrase-isomerase"/>
    <property type="match status" value="1"/>
</dbReference>
<sequence length="131" mass="13719">MTRAVASPLCDADMVRLDSAGAAFAVRVPVRGDDPYLRGHFPDLAVFPGVFVVEALCRAMAGAAGDRPPELAELRSVRFLAPLLDGDTLTLQVRAEESPGGWDVRAVAYRADGTTTAKLRAFFAAAGAGDG</sequence>
<dbReference type="KEGG" id="mprn:Q3V37_18255"/>
<dbReference type="EMBL" id="CP130472">
    <property type="protein sequence ID" value="WLS43350.1"/>
    <property type="molecule type" value="Genomic_DNA"/>
</dbReference>
<dbReference type="Gene3D" id="3.10.129.10">
    <property type="entry name" value="Hotdog Thioesterase"/>
    <property type="match status" value="1"/>
</dbReference>
<dbReference type="Pfam" id="PF22818">
    <property type="entry name" value="ApeI-like"/>
    <property type="match status" value="1"/>
</dbReference>
<reference evidence="2 3" key="1">
    <citation type="submission" date="2023-07" db="EMBL/GenBank/DDBJ databases">
        <title>Micromonospora profundi TRM 95458 converts glycerol to a new osmotic compound.</title>
        <authorList>
            <person name="Lu D."/>
        </authorList>
    </citation>
    <scope>NUCLEOTIDE SEQUENCE [LARGE SCALE GENOMIC DNA]</scope>
    <source>
        <strain evidence="2 3">TRM95458</strain>
    </source>
</reference>